<proteinExistence type="predicted"/>
<reference evidence="3" key="1">
    <citation type="journal article" date="2022" name="bioRxiv">
        <title>Sequencing and chromosome-scale assembly of the giantPleurodeles waltlgenome.</title>
        <authorList>
            <person name="Brown T."/>
            <person name="Elewa A."/>
            <person name="Iarovenko S."/>
            <person name="Subramanian E."/>
            <person name="Araus A.J."/>
            <person name="Petzold A."/>
            <person name="Susuki M."/>
            <person name="Suzuki K.-i.T."/>
            <person name="Hayashi T."/>
            <person name="Toyoda A."/>
            <person name="Oliveira C."/>
            <person name="Osipova E."/>
            <person name="Leigh N.D."/>
            <person name="Simon A."/>
            <person name="Yun M.H."/>
        </authorList>
    </citation>
    <scope>NUCLEOTIDE SEQUENCE</scope>
    <source>
        <strain evidence="3">20211129_DDA</strain>
        <tissue evidence="3">Liver</tissue>
    </source>
</reference>
<evidence type="ECO:0000313" key="3">
    <source>
        <dbReference type="EMBL" id="KAJ1156262.1"/>
    </source>
</evidence>
<comment type="caution">
    <text evidence="3">The sequence shown here is derived from an EMBL/GenBank/DDBJ whole genome shotgun (WGS) entry which is preliminary data.</text>
</comment>
<sequence>MKKDLSAELREIYHNLEEIANRVSAVEDRETGHDKEVERLQLEVLHMHEHIELQTHAEDLENRSQRNIVRIRGVPTQAEGSDLDGHVKAVFRHILGATEDIDIKLDRVHRVGPPQPEGKPPADIRNCVHDFQ</sequence>
<keyword evidence="4" id="KW-1185">Reference proteome</keyword>
<dbReference type="Proteomes" id="UP001066276">
    <property type="component" value="Chromosome 5"/>
</dbReference>
<evidence type="ECO:0000256" key="1">
    <source>
        <dbReference type="SAM" id="Coils"/>
    </source>
</evidence>
<evidence type="ECO:0000313" key="4">
    <source>
        <dbReference type="Proteomes" id="UP001066276"/>
    </source>
</evidence>
<feature type="compositionally biased region" description="Basic and acidic residues" evidence="2">
    <location>
        <begin position="120"/>
        <end position="132"/>
    </location>
</feature>
<dbReference type="AlphaFoldDB" id="A0AAV7RX29"/>
<gene>
    <name evidence="3" type="ORF">NDU88_008986</name>
</gene>
<accession>A0AAV7RX29</accession>
<dbReference type="EMBL" id="JANPWB010000009">
    <property type="protein sequence ID" value="KAJ1156262.1"/>
    <property type="molecule type" value="Genomic_DNA"/>
</dbReference>
<feature type="region of interest" description="Disordered" evidence="2">
    <location>
        <begin position="112"/>
        <end position="132"/>
    </location>
</feature>
<name>A0AAV7RX29_PLEWA</name>
<protein>
    <submittedName>
        <fullName evidence="3">Uncharacterized protein</fullName>
    </submittedName>
</protein>
<keyword evidence="1" id="KW-0175">Coiled coil</keyword>
<organism evidence="3 4">
    <name type="scientific">Pleurodeles waltl</name>
    <name type="common">Iberian ribbed newt</name>
    <dbReference type="NCBI Taxonomy" id="8319"/>
    <lineage>
        <taxon>Eukaryota</taxon>
        <taxon>Metazoa</taxon>
        <taxon>Chordata</taxon>
        <taxon>Craniata</taxon>
        <taxon>Vertebrata</taxon>
        <taxon>Euteleostomi</taxon>
        <taxon>Amphibia</taxon>
        <taxon>Batrachia</taxon>
        <taxon>Caudata</taxon>
        <taxon>Salamandroidea</taxon>
        <taxon>Salamandridae</taxon>
        <taxon>Pleurodelinae</taxon>
        <taxon>Pleurodeles</taxon>
    </lineage>
</organism>
<evidence type="ECO:0000256" key="2">
    <source>
        <dbReference type="SAM" id="MobiDB-lite"/>
    </source>
</evidence>
<dbReference type="Gene3D" id="3.30.70.1820">
    <property type="entry name" value="L1 transposable element, RRM domain"/>
    <property type="match status" value="1"/>
</dbReference>
<feature type="coiled-coil region" evidence="1">
    <location>
        <begin position="2"/>
        <end position="29"/>
    </location>
</feature>